<keyword evidence="17" id="KW-0446">Lipid-binding</keyword>
<protein>
    <recommendedName>
        <fullName evidence="22">Peptidase C80 domain-containing protein</fullName>
    </recommendedName>
</protein>
<evidence type="ECO:0000256" key="8">
    <source>
        <dbReference type="ARBA" id="ARBA00022679"/>
    </source>
</evidence>
<evidence type="ECO:0000256" key="3">
    <source>
        <dbReference type="ARBA" id="ARBA00004613"/>
    </source>
</evidence>
<dbReference type="Proteomes" id="UP000636949">
    <property type="component" value="Unassembled WGS sequence"/>
</dbReference>
<dbReference type="GO" id="GO:0090729">
    <property type="term" value="F:toxin activity"/>
    <property type="evidence" value="ECO:0007669"/>
    <property type="project" value="UniProtKB-KW"/>
</dbReference>
<dbReference type="Pfam" id="PF11713">
    <property type="entry name" value="Peptidase_C80"/>
    <property type="match status" value="1"/>
</dbReference>
<dbReference type="OrthoDB" id="5489595at2"/>
<comment type="caution">
    <text evidence="23">The sequence shown here is derived from an EMBL/GenBank/DDBJ whole genome shotgun (WGS) entry which is preliminary data.</text>
</comment>
<comment type="cofactor">
    <cofactor evidence="1">
        <name>Mg(2+)</name>
        <dbReference type="ChEBI" id="CHEBI:18420"/>
    </cofactor>
</comment>
<reference evidence="23" key="1">
    <citation type="journal article" date="2014" name="Int. J. Syst. Evol. Microbiol.">
        <title>Complete genome sequence of Corynebacterium casei LMG S-19264T (=DSM 44701T), isolated from a smear-ripened cheese.</title>
        <authorList>
            <consortium name="US DOE Joint Genome Institute (JGI-PGF)"/>
            <person name="Walter F."/>
            <person name="Albersmeier A."/>
            <person name="Kalinowski J."/>
            <person name="Ruckert C."/>
        </authorList>
    </citation>
    <scope>NUCLEOTIDE SEQUENCE</scope>
    <source>
        <strain evidence="23">CGMCC 1.15758</strain>
    </source>
</reference>
<evidence type="ECO:0000256" key="9">
    <source>
        <dbReference type="ARBA" id="ARBA00022723"/>
    </source>
</evidence>
<dbReference type="InterPro" id="IPR024769">
    <property type="entry name" value="TcdA/TcdB_pore_forming"/>
</dbReference>
<keyword evidence="16" id="KW-0843">Virulence</keyword>
<name>A0A8J2Z6J7_9GAMM</name>
<feature type="chain" id="PRO_5035294277" description="Peptidase C80 domain-containing protein" evidence="21">
    <location>
        <begin position="25"/>
        <end position="1848"/>
    </location>
</feature>
<sequence>MYNKKSIAMLLTSASVLISFDAFAINKSSDFDNSSQLLKINLESNIDLSGIIRSGNPSTAAKYDDIINYAHKVIEHHKDDQDVSSSETYKEVKEFLKKNTKSSTDENMTKSAAIIEFRKIVYDGLKSVKFSSSKEFRNFFVVLSLVVNGLVNKTYVQNDLFAAAIPSLFPLSQDDIIKGFCFALSEIHGAHKSQYTLDKLDQRIISFVSEYYNNNEYKFIAMQLISDLTSLNLMLNEDLKSFKIYDVLYKKDFIDFKVLDQYILNPLKVLAKHVNRDYVLMLNKEDSDFSHAVTLKKNLDSTYNFYDSNHGELKFNNVEEIVGFLQAAYEDEGETLYIDIIKEVGLVNQLSKSMIGKIIEFINSHSATIKKLTDQGIKPLSGIEWSTEWDMPNKEFFTGENLDHNETFNYEKQLIIQLQGDTTSFESSKALFAKHPKQSEWLQLKEESIGEVFTWSERSQDFVYTSPLRLDKEGNIRISLVGHGYTDGGVKTFGYMEAPEIIRKLEPLFSKIDPDLVKSIKLDLIGCALLDPSVSIDNTIPGKLAEWLNSKSRELGLDSEHWSVVAREHDVKVGTNGKKEVFLKGRWVDKEVANTYVQLNKSELIWDKDSGKVTKKPLSKDTLIEISKAIDTSTGQMNELNDESQKLVLELHNLVTKKVRELLQIGERPSEHRTEAEKKIAEALSLIALAGEWSDAVNNLKSEHAMQLGDGWHAMISTQEIDGETHVVFVHESEDKKPVLIKTDDEIFSKFSETYTQLHQDFTEHLTLDPHTGVIDAKPNMLEGDAVHTLNAAFLIQTLLEHHSSPSKNLTWPIKLQTYVGLVQPSVGVIEDGIHLGSMIANAMKFEIKPLEQALSAIKTAFPTLNAAGSILPGAIGVIFDAANITGIIGELANSTSQEETALAATNLTMAGITAGVNVGAIAAGLAGATTASSILGVVGIPLVGLSIGIPALVEGYENVAQSANALIDEFNRVYHSVSIPSMLYDASDFSINPSKDSKVLWSLGNGAVVSEVDFINNTVHYGNVTTMGTRGGAWHTFTWGLDHYLSGPLPDKDTTLDVYNAFGLSERNKEVDLSYALNFYLPYAANTYYSFSHTDLPGARYKKSIGLDALRSYYGQKFVWVWYALPGDWIIYDLKHSYYHTDIQIKLDNKSRNLFFPSLDDDNLRNELVYKFSGSGGEYLLKLPENNVKVEITPSRLESEKWTLDISSIKDIHSDLNEKITMKNSSLYLGDQVISFKDGIPNDITLYSEINISDWPNNAEAMTDKLILIASIDCIKKTKQLTLVFESTNEFLPSMKDGLMRMVKKLNLNTAIPVELKLRSGKTTAVVHKDYFLYLPPYPLNNRIGFFEGYGTGLPVAYDIGPVGVDNILTVDNNGNPFYKFSDNSFSLLLKLIINRGKINAQPYAAVYKSNNLDEAHLKIQDMKGSSMEAFREYLLKNHNHHQIDFPKEFTYTVAYEGDKDNAFLNFMLSFNEDDRLELKTAGWSENNSILSYDYDKNSNLVNIHLKNDPSELKILSKDLMSDLFNQNTEFVFYANKNLNRLSLPTSQIQTSFILAIDESHKDFDLETNDLSFREAFIQLDGKDLIVHNKANGVYTKLLNMTDLHNFRLKFKDSYYMNSNEIYNYISGITHDFDHWISKNNPISATFMTDNGLNVILKNGLWYTKNNGYQELVGHIKQFISDEDMKSVSSSNLKTAFLSTKGKPRLLFSNNFVFELNNGFFNKIFTYPENLTKSISLMVNPYARFIEDNDTYLAPTFFFMRRDIGSDIYYSIGDRYEKEYDPRLRYTGNLLSSSIYPRHKSLISAYSSSEGVINLIFDDGSEYAISNLLRSREVEMSYIGKNWPSMR</sequence>
<keyword evidence="4" id="KW-1032">Host cell membrane</keyword>
<evidence type="ECO:0000256" key="6">
    <source>
        <dbReference type="ARBA" id="ARBA00022656"/>
    </source>
</evidence>
<evidence type="ECO:0000256" key="21">
    <source>
        <dbReference type="SAM" id="SignalP"/>
    </source>
</evidence>
<dbReference type="CDD" id="cd20502">
    <property type="entry name" value="C80_toxinA_B-like"/>
    <property type="match status" value="1"/>
</dbReference>
<keyword evidence="9" id="KW-0479">Metal-binding</keyword>
<keyword evidence="14" id="KW-0460">Magnesium</keyword>
<reference evidence="23" key="2">
    <citation type="submission" date="2020-09" db="EMBL/GenBank/DDBJ databases">
        <authorList>
            <person name="Sun Q."/>
            <person name="Zhou Y."/>
        </authorList>
    </citation>
    <scope>NUCLEOTIDE SEQUENCE</scope>
    <source>
        <strain evidence="23">CGMCC 1.15758</strain>
    </source>
</reference>
<dbReference type="GO" id="GO:0006508">
    <property type="term" value="P:proteolysis"/>
    <property type="evidence" value="ECO:0007669"/>
    <property type="project" value="UniProtKB-KW"/>
</dbReference>
<feature type="signal peptide" evidence="21">
    <location>
        <begin position="1"/>
        <end position="24"/>
    </location>
</feature>
<keyword evidence="18" id="KW-0472">Membrane</keyword>
<evidence type="ECO:0000313" key="23">
    <source>
        <dbReference type="EMBL" id="GGG06529.1"/>
    </source>
</evidence>
<dbReference type="EMBL" id="BMJS01000043">
    <property type="protein sequence ID" value="GGG06529.1"/>
    <property type="molecule type" value="Genomic_DNA"/>
</dbReference>
<accession>A0A8J2Z6J7</accession>
<keyword evidence="7" id="KW-0645">Protease</keyword>
<organism evidence="23 24">
    <name type="scientific">Cysteiniphilum litorale</name>
    <dbReference type="NCBI Taxonomy" id="2056700"/>
    <lineage>
        <taxon>Bacteria</taxon>
        <taxon>Pseudomonadati</taxon>
        <taxon>Pseudomonadota</taxon>
        <taxon>Gammaproteobacteria</taxon>
        <taxon>Thiotrichales</taxon>
        <taxon>Fastidiosibacteraceae</taxon>
        <taxon>Cysteiniphilum</taxon>
    </lineage>
</organism>
<evidence type="ECO:0000256" key="15">
    <source>
        <dbReference type="ARBA" id="ARBA00022870"/>
    </source>
</evidence>
<keyword evidence="5" id="KW-0964">Secreted</keyword>
<dbReference type="Gene3D" id="3.40.50.11050">
    <property type="match status" value="1"/>
</dbReference>
<dbReference type="InterPro" id="IPR020974">
    <property type="entry name" value="CPD_dom"/>
</dbReference>
<dbReference type="GO" id="GO:0046872">
    <property type="term" value="F:metal ion binding"/>
    <property type="evidence" value="ECO:0007669"/>
    <property type="project" value="UniProtKB-KW"/>
</dbReference>
<keyword evidence="11" id="KW-0378">Hydrolase</keyword>
<evidence type="ECO:0000259" key="22">
    <source>
        <dbReference type="PROSITE" id="PS51771"/>
    </source>
</evidence>
<keyword evidence="19" id="KW-1035">Host cytoplasm</keyword>
<keyword evidence="13" id="KW-0068">Autocatalytic cleavage</keyword>
<evidence type="ECO:0000256" key="17">
    <source>
        <dbReference type="ARBA" id="ARBA00023121"/>
    </source>
</evidence>
<evidence type="ECO:0000256" key="4">
    <source>
        <dbReference type="ARBA" id="ARBA00022511"/>
    </source>
</evidence>
<evidence type="ECO:0000256" key="19">
    <source>
        <dbReference type="ARBA" id="ARBA00023200"/>
    </source>
</evidence>
<keyword evidence="6" id="KW-0800">Toxin</keyword>
<gene>
    <name evidence="23" type="ORF">GCM10010995_25050</name>
</gene>
<evidence type="ECO:0000256" key="10">
    <source>
        <dbReference type="ARBA" id="ARBA00022737"/>
    </source>
</evidence>
<dbReference type="GO" id="GO:0005576">
    <property type="term" value="C:extracellular region"/>
    <property type="evidence" value="ECO:0007669"/>
    <property type="project" value="UniProtKB-SubCell"/>
</dbReference>
<dbReference type="GO" id="GO:0044164">
    <property type="term" value="C:host cell cytosol"/>
    <property type="evidence" value="ECO:0007669"/>
    <property type="project" value="UniProtKB-SubCell"/>
</dbReference>
<dbReference type="GO" id="GO:0020002">
    <property type="term" value="C:host cell plasma membrane"/>
    <property type="evidence" value="ECO:0007669"/>
    <property type="project" value="UniProtKB-SubCell"/>
</dbReference>
<keyword evidence="15" id="KW-1043">Host membrane</keyword>
<evidence type="ECO:0000256" key="16">
    <source>
        <dbReference type="ARBA" id="ARBA00023026"/>
    </source>
</evidence>
<keyword evidence="24" id="KW-1185">Reference proteome</keyword>
<evidence type="ECO:0000256" key="20">
    <source>
        <dbReference type="ARBA" id="ARBA00023586"/>
    </source>
</evidence>
<dbReference type="InterPro" id="IPR038383">
    <property type="entry name" value="CPD_dom_sf"/>
</dbReference>
<keyword evidence="12" id="KW-0788">Thiol protease</keyword>
<dbReference type="RefSeq" id="WP_117003804.1">
    <property type="nucleotide sequence ID" value="NZ_BMJS01000043.1"/>
</dbReference>
<evidence type="ECO:0000256" key="7">
    <source>
        <dbReference type="ARBA" id="ARBA00022670"/>
    </source>
</evidence>
<keyword evidence="21" id="KW-0732">Signal</keyword>
<feature type="domain" description="Peptidase C80" evidence="22">
    <location>
        <begin position="401"/>
        <end position="601"/>
    </location>
</feature>
<dbReference type="GO" id="GO:0008289">
    <property type="term" value="F:lipid binding"/>
    <property type="evidence" value="ECO:0007669"/>
    <property type="project" value="UniProtKB-KW"/>
</dbReference>
<evidence type="ECO:0000256" key="12">
    <source>
        <dbReference type="ARBA" id="ARBA00022807"/>
    </source>
</evidence>
<evidence type="ECO:0000256" key="5">
    <source>
        <dbReference type="ARBA" id="ARBA00022525"/>
    </source>
</evidence>
<evidence type="ECO:0000256" key="2">
    <source>
        <dbReference type="ARBA" id="ARBA00004165"/>
    </source>
</evidence>
<proteinExistence type="predicted"/>
<dbReference type="Pfam" id="PF12920">
    <property type="entry name" value="TcdA_TcdB_pore"/>
    <property type="match status" value="1"/>
</dbReference>
<dbReference type="GO" id="GO:0016740">
    <property type="term" value="F:transferase activity"/>
    <property type="evidence" value="ECO:0007669"/>
    <property type="project" value="UniProtKB-KW"/>
</dbReference>
<evidence type="ECO:0000256" key="11">
    <source>
        <dbReference type="ARBA" id="ARBA00022801"/>
    </source>
</evidence>
<comment type="subcellular location">
    <subcellularLocation>
        <location evidence="2">Host cell membrane</location>
    </subcellularLocation>
    <subcellularLocation>
        <location evidence="20">Host cytoplasm</location>
        <location evidence="20">Host cytosol</location>
    </subcellularLocation>
    <subcellularLocation>
        <location evidence="3">Secreted</location>
    </subcellularLocation>
</comment>
<dbReference type="PROSITE" id="PS51771">
    <property type="entry name" value="CGT_MARTX_CPD"/>
    <property type="match status" value="1"/>
</dbReference>
<keyword evidence="10" id="KW-0677">Repeat</keyword>
<evidence type="ECO:0000256" key="1">
    <source>
        <dbReference type="ARBA" id="ARBA00001946"/>
    </source>
</evidence>
<dbReference type="GO" id="GO:0008234">
    <property type="term" value="F:cysteine-type peptidase activity"/>
    <property type="evidence" value="ECO:0007669"/>
    <property type="project" value="UniProtKB-KW"/>
</dbReference>
<evidence type="ECO:0000256" key="14">
    <source>
        <dbReference type="ARBA" id="ARBA00022842"/>
    </source>
</evidence>
<evidence type="ECO:0000256" key="13">
    <source>
        <dbReference type="ARBA" id="ARBA00022813"/>
    </source>
</evidence>
<evidence type="ECO:0000256" key="18">
    <source>
        <dbReference type="ARBA" id="ARBA00023136"/>
    </source>
</evidence>
<keyword evidence="8" id="KW-0808">Transferase</keyword>
<evidence type="ECO:0000313" key="24">
    <source>
        <dbReference type="Proteomes" id="UP000636949"/>
    </source>
</evidence>